<reference evidence="2 3" key="1">
    <citation type="submission" date="2023-11" db="EMBL/GenBank/DDBJ databases">
        <title>Arctic aerobic anoxygenic photoheterotroph Sediminicoccus rosea KRV36 adapts its photosynthesis to long days of polar summer.</title>
        <authorList>
            <person name="Tomasch J."/>
            <person name="Kopejtka K."/>
            <person name="Bily T."/>
            <person name="Gardiner A.T."/>
            <person name="Gardian Z."/>
            <person name="Shivaramu S."/>
            <person name="Koblizek M."/>
            <person name="Engelhardt F."/>
            <person name="Kaftan D."/>
        </authorList>
    </citation>
    <scope>NUCLEOTIDE SEQUENCE [LARGE SCALE GENOMIC DNA]</scope>
    <source>
        <strain evidence="2 3">R-30</strain>
    </source>
</reference>
<protein>
    <recommendedName>
        <fullName evidence="4">DUF4367 domain-containing protein</fullName>
    </recommendedName>
</protein>
<feature type="signal peptide" evidence="1">
    <location>
        <begin position="1"/>
        <end position="24"/>
    </location>
</feature>
<feature type="chain" id="PRO_5046095243" description="DUF4367 domain-containing protein" evidence="1">
    <location>
        <begin position="25"/>
        <end position="159"/>
    </location>
</feature>
<evidence type="ECO:0008006" key="4">
    <source>
        <dbReference type="Google" id="ProtNLM"/>
    </source>
</evidence>
<evidence type="ECO:0000256" key="1">
    <source>
        <dbReference type="SAM" id="SignalP"/>
    </source>
</evidence>
<name>A0ABZ0PBG6_9PROT</name>
<dbReference type="RefSeq" id="WP_318646888.1">
    <property type="nucleotide sequence ID" value="NZ_CP137852.1"/>
</dbReference>
<gene>
    <name evidence="2" type="ORF">R9Z33_12400</name>
</gene>
<keyword evidence="3" id="KW-1185">Reference proteome</keyword>
<organism evidence="2 3">
    <name type="scientific">Sediminicoccus rosea</name>
    <dbReference type="NCBI Taxonomy" id="1225128"/>
    <lineage>
        <taxon>Bacteria</taxon>
        <taxon>Pseudomonadati</taxon>
        <taxon>Pseudomonadota</taxon>
        <taxon>Alphaproteobacteria</taxon>
        <taxon>Acetobacterales</taxon>
        <taxon>Roseomonadaceae</taxon>
        <taxon>Sediminicoccus</taxon>
    </lineage>
</organism>
<evidence type="ECO:0000313" key="2">
    <source>
        <dbReference type="EMBL" id="WPB82906.1"/>
    </source>
</evidence>
<proteinExistence type="predicted"/>
<evidence type="ECO:0000313" key="3">
    <source>
        <dbReference type="Proteomes" id="UP001305521"/>
    </source>
</evidence>
<dbReference type="EMBL" id="CP137852">
    <property type="protein sequence ID" value="WPB82906.1"/>
    <property type="molecule type" value="Genomic_DNA"/>
</dbReference>
<sequence length="159" mass="17316">MKPVLSVLVGAILSCALIVPTAQAQRRDEKVGRVGNVDILRVWEGGRFDRCYGLVPGLGGGFRVFWNVGRNYIITMPAVGTGRTVQVAVTTPRGMVQTGGGLIGPRTVVELNNQQTQQIMSLRGRFEVDVQGTIFPYQLQGVTMEQVFVAVENCAHRNS</sequence>
<dbReference type="PROSITE" id="PS51257">
    <property type="entry name" value="PROKAR_LIPOPROTEIN"/>
    <property type="match status" value="1"/>
</dbReference>
<dbReference type="Proteomes" id="UP001305521">
    <property type="component" value="Chromosome"/>
</dbReference>
<accession>A0ABZ0PBG6</accession>
<keyword evidence="1" id="KW-0732">Signal</keyword>